<comment type="caution">
    <text evidence="1">The sequence shown here is derived from an EMBL/GenBank/DDBJ whole genome shotgun (WGS) entry which is preliminary data.</text>
</comment>
<organism evidence="1 2">
    <name type="scientific">Bifidobacterium hominis</name>
    <dbReference type="NCBI Taxonomy" id="3133177"/>
    <lineage>
        <taxon>Bacteria</taxon>
        <taxon>Bacillati</taxon>
        <taxon>Actinomycetota</taxon>
        <taxon>Actinomycetes</taxon>
        <taxon>Bifidobacteriales</taxon>
        <taxon>Bifidobacteriaceae</taxon>
        <taxon>Bifidobacterium</taxon>
    </lineage>
</organism>
<gene>
    <name evidence="1" type="ORF">WMO36_02020</name>
</gene>
<proteinExistence type="predicted"/>
<dbReference type="RefSeq" id="WP_099571898.1">
    <property type="nucleotide sequence ID" value="NZ_JBBMFR010000002.1"/>
</dbReference>
<sequence length="158" mass="17904">MELIVPTDPDDRMCVTEFRNNLLEICEARNNNAQLTTGTKANQKGYFDTLSQQLRLQNKQIADRVEWKSNDGGDAPIQNLIALTWIPLTLIPPVSDANTLQWKTSPQNFVEQHFDEIMRQYYMNLTACQYDPQKVGKMPSSYSTARNAYKMALAGIGG</sequence>
<protein>
    <submittedName>
        <fullName evidence="1">Uncharacterized protein</fullName>
    </submittedName>
</protein>
<accession>A0ABV1C9C5</accession>
<dbReference type="Proteomes" id="UP001462554">
    <property type="component" value="Unassembled WGS sequence"/>
</dbReference>
<evidence type="ECO:0000313" key="2">
    <source>
        <dbReference type="Proteomes" id="UP001462554"/>
    </source>
</evidence>
<reference evidence="1 2" key="1">
    <citation type="submission" date="2024-03" db="EMBL/GenBank/DDBJ databases">
        <title>Human intestinal bacterial collection.</title>
        <authorList>
            <person name="Pauvert C."/>
            <person name="Hitch T.C.A."/>
            <person name="Clavel T."/>
        </authorList>
    </citation>
    <scope>NUCLEOTIDE SEQUENCE [LARGE SCALE GENOMIC DNA]</scope>
    <source>
        <strain evidence="1 2">CLA-AA-H311</strain>
    </source>
</reference>
<name>A0ABV1C9C5_9BIFI</name>
<dbReference type="EMBL" id="JBBMFR010000002">
    <property type="protein sequence ID" value="MEQ2396661.1"/>
    <property type="molecule type" value="Genomic_DNA"/>
</dbReference>
<evidence type="ECO:0000313" key="1">
    <source>
        <dbReference type="EMBL" id="MEQ2396661.1"/>
    </source>
</evidence>
<keyword evidence="2" id="KW-1185">Reference proteome</keyword>